<keyword evidence="2 4" id="KW-0418">Kinase</keyword>
<gene>
    <name evidence="4" type="ORF">DKK78_06700</name>
</gene>
<dbReference type="PANTHER" id="PTHR42774:SF3">
    <property type="entry name" value="KETOHEXOKINASE"/>
    <property type="match status" value="1"/>
</dbReference>
<name>A0A2V4DPY6_9GAMM</name>
<accession>A0A2V4DPY6</accession>
<dbReference type="PANTHER" id="PTHR42774">
    <property type="entry name" value="PHOSPHOTRANSFERASE SYSTEM TRANSPORT PROTEIN"/>
    <property type="match status" value="1"/>
</dbReference>
<dbReference type="Gene3D" id="3.40.1190.20">
    <property type="match status" value="1"/>
</dbReference>
<dbReference type="GO" id="GO:0016301">
    <property type="term" value="F:kinase activity"/>
    <property type="evidence" value="ECO:0007669"/>
    <property type="project" value="UniProtKB-KW"/>
</dbReference>
<dbReference type="Pfam" id="PF00294">
    <property type="entry name" value="PfkB"/>
    <property type="match status" value="1"/>
</dbReference>
<reference evidence="4 5" key="1">
    <citation type="submission" date="2018-05" db="EMBL/GenBank/DDBJ databases">
        <title>Reference genomes for bee gut microbiota database.</title>
        <authorList>
            <person name="Ellegaard K.M."/>
        </authorList>
    </citation>
    <scope>NUCLEOTIDE SEQUENCE [LARGE SCALE GENOMIC DNA]</scope>
    <source>
        <strain evidence="4 5">ESL0172</strain>
    </source>
</reference>
<dbReference type="PROSITE" id="PS00584">
    <property type="entry name" value="PFKB_KINASES_2"/>
    <property type="match status" value="1"/>
</dbReference>
<keyword evidence="5" id="KW-1185">Reference proteome</keyword>
<dbReference type="AlphaFoldDB" id="A0A2V4DPY6"/>
<organism evidence="4 5">
    <name type="scientific">Gilliamella apis</name>
    <dbReference type="NCBI Taxonomy" id="1970738"/>
    <lineage>
        <taxon>Bacteria</taxon>
        <taxon>Pseudomonadati</taxon>
        <taxon>Pseudomonadota</taxon>
        <taxon>Gammaproteobacteria</taxon>
        <taxon>Orbales</taxon>
        <taxon>Orbaceae</taxon>
        <taxon>Gilliamella</taxon>
    </lineage>
</organism>
<comment type="caution">
    <text evidence="4">The sequence shown here is derived from an EMBL/GenBank/DDBJ whole genome shotgun (WGS) entry which is preliminary data.</text>
</comment>
<feature type="domain" description="Carbohydrate kinase PfkB" evidence="3">
    <location>
        <begin position="3"/>
        <end position="298"/>
    </location>
</feature>
<evidence type="ECO:0000256" key="1">
    <source>
        <dbReference type="ARBA" id="ARBA00022679"/>
    </source>
</evidence>
<dbReference type="InterPro" id="IPR011611">
    <property type="entry name" value="PfkB_dom"/>
</dbReference>
<evidence type="ECO:0000313" key="4">
    <source>
        <dbReference type="EMBL" id="PXY91988.1"/>
    </source>
</evidence>
<dbReference type="InterPro" id="IPR052562">
    <property type="entry name" value="Ketohexokinase-related"/>
</dbReference>
<evidence type="ECO:0000313" key="5">
    <source>
        <dbReference type="Proteomes" id="UP000247673"/>
    </source>
</evidence>
<dbReference type="RefSeq" id="WP_086358911.1">
    <property type="nucleotide sequence ID" value="NZ_CP132381.1"/>
</dbReference>
<dbReference type="InterPro" id="IPR029056">
    <property type="entry name" value="Ribokinase-like"/>
</dbReference>
<keyword evidence="1" id="KW-0808">Transferase</keyword>
<dbReference type="Proteomes" id="UP000247673">
    <property type="component" value="Unassembled WGS sequence"/>
</dbReference>
<evidence type="ECO:0000259" key="3">
    <source>
        <dbReference type="Pfam" id="PF00294"/>
    </source>
</evidence>
<dbReference type="InterPro" id="IPR002173">
    <property type="entry name" value="Carboh/pur_kinase_PfkB_CS"/>
</dbReference>
<protein>
    <submittedName>
        <fullName evidence="4">Kinase</fullName>
    </submittedName>
</protein>
<proteinExistence type="predicted"/>
<dbReference type="OrthoDB" id="9779730at2"/>
<dbReference type="EMBL" id="QGLO01000004">
    <property type="protein sequence ID" value="PXY91988.1"/>
    <property type="molecule type" value="Genomic_DNA"/>
</dbReference>
<dbReference type="SUPFAM" id="SSF53613">
    <property type="entry name" value="Ribokinase-like"/>
    <property type="match status" value="1"/>
</dbReference>
<sequence>MAILTIGLACYDQFYFTTSYPKENSKSFAYDFIESGGGPCANAAYLLGLWGEDIYHLGHLHDDIYGNKIVSEFKQIGVKTDQIIFSDEMITPLAAITVNKENGSRTIITRKLNTPPSITTTEKNKLNQFIRYLQENKRDLVILIDGHEPELSEYVIKQLPNVKVVMDAGSLRDSNLYLAKYTDYLVASENFALAYAHLDEFTNKKSLESALKKLTSIARGSAFITLGEKGCAYMEDKKVKVSPSFLCQSIDTTGAGDIFHGAFSYGVSYGWNIEEIISFASLTAAISIERKGVRKAMPNLSEVNKAQRRFERNLTEYFK</sequence>
<evidence type="ECO:0000256" key="2">
    <source>
        <dbReference type="ARBA" id="ARBA00022777"/>
    </source>
</evidence>